<comment type="caution">
    <text evidence="1">The sequence shown here is derived from an EMBL/GenBank/DDBJ whole genome shotgun (WGS) entry which is preliminary data.</text>
</comment>
<organism evidence="1 2">
    <name type="scientific">Blattamonas nauphoetae</name>
    <dbReference type="NCBI Taxonomy" id="2049346"/>
    <lineage>
        <taxon>Eukaryota</taxon>
        <taxon>Metamonada</taxon>
        <taxon>Preaxostyla</taxon>
        <taxon>Oxymonadida</taxon>
        <taxon>Blattamonas</taxon>
    </lineage>
</organism>
<protein>
    <submittedName>
        <fullName evidence="1">Uncharacterized protein</fullName>
    </submittedName>
</protein>
<proteinExistence type="predicted"/>
<dbReference type="EMBL" id="JARBJD010000246">
    <property type="protein sequence ID" value="KAK2945822.1"/>
    <property type="molecule type" value="Genomic_DNA"/>
</dbReference>
<name>A0ABQ9X4G2_9EUKA</name>
<sequence length="540" mass="59746">MYRLKHSSLLHRLNVVKWDPDDMGDSEDMYMNGMQSSVLTVQTQMPSLVFTDPFNFRVEDNRISSVYQAIEEEDYDQSLKLTSSSFLLSEPFTEGIVVISFTVLVKNNSSVASFCGLIDGTAPIPEEGLIRQLHRLELSFHLFDTCAVIHSVSTVFGENMDSTPRTVQFFVNGKTGKSYVSGIPESVRLGFSADVMGTSLQIASIVHSTRPTPLTDTMTEIKWTDNEKSLKKRKEKHYEPIRREPEGSMPALLLRNPDHFKIEGNVITRTAVGSTALTSPFSSVMIDEEFMYKGSSVTITILALPQTKNSRGVLMFGSLDEKLHIPKSPKGLGLQKELAAVAMQLTSNSDCVQLPLSQPVANSVDLGSFSFLSTQEQVNTILSIAYHHILRPIPGSDVFSFMWHHQQLNLSGRRFFTMMAPPRPMSAKSAHTVERDISAHTDSVTHSPTIVTAAETVALSSLSVRIRAVEVDSARSASTYRRMLITRQSTRSRPLTGHYSRLVDGGKASLAKSVGDGEELHGIVEMPSQISLTDRDAQRA</sequence>
<evidence type="ECO:0000313" key="2">
    <source>
        <dbReference type="Proteomes" id="UP001281761"/>
    </source>
</evidence>
<evidence type="ECO:0000313" key="1">
    <source>
        <dbReference type="EMBL" id="KAK2945822.1"/>
    </source>
</evidence>
<gene>
    <name evidence="1" type="ORF">BLNAU_19247</name>
</gene>
<reference evidence="1 2" key="1">
    <citation type="journal article" date="2022" name="bioRxiv">
        <title>Genomics of Preaxostyla Flagellates Illuminates Evolutionary Transitions and the Path Towards Mitochondrial Loss.</title>
        <authorList>
            <person name="Novak L.V.F."/>
            <person name="Treitli S.C."/>
            <person name="Pyrih J."/>
            <person name="Halakuc P."/>
            <person name="Pipaliya S.V."/>
            <person name="Vacek V."/>
            <person name="Brzon O."/>
            <person name="Soukal P."/>
            <person name="Eme L."/>
            <person name="Dacks J.B."/>
            <person name="Karnkowska A."/>
            <person name="Elias M."/>
            <person name="Hampl V."/>
        </authorList>
    </citation>
    <scope>NUCLEOTIDE SEQUENCE [LARGE SCALE GENOMIC DNA]</scope>
    <source>
        <strain evidence="1">NAU3</strain>
        <tissue evidence="1">Gut</tissue>
    </source>
</reference>
<accession>A0ABQ9X4G2</accession>
<keyword evidence="2" id="KW-1185">Reference proteome</keyword>
<dbReference type="Proteomes" id="UP001281761">
    <property type="component" value="Unassembled WGS sequence"/>
</dbReference>